<comment type="similarity">
    <text evidence="1">Belongs to the universal ribosomal protein uL10 family.</text>
</comment>
<dbReference type="EMBL" id="CM017321">
    <property type="protein sequence ID" value="KAE7996894.1"/>
    <property type="molecule type" value="Genomic_DNA"/>
</dbReference>
<name>A0A5N6QET7_9ROSI</name>
<dbReference type="SUPFAM" id="SSF160369">
    <property type="entry name" value="Ribosomal protein L10-like"/>
    <property type="match status" value="1"/>
</dbReference>
<dbReference type="OrthoDB" id="360689at2759"/>
<evidence type="ECO:0008006" key="4">
    <source>
        <dbReference type="Google" id="ProtNLM"/>
    </source>
</evidence>
<dbReference type="PANTHER" id="PTHR11560">
    <property type="entry name" value="39S RIBOSOMAL PROTEIN L10, MITOCHONDRIAL"/>
    <property type="match status" value="1"/>
</dbReference>
<dbReference type="Proteomes" id="UP000327013">
    <property type="component" value="Chromosome 1"/>
</dbReference>
<dbReference type="InterPro" id="IPR047865">
    <property type="entry name" value="Ribosomal_uL10_bac_type"/>
</dbReference>
<proteinExistence type="inferred from homology"/>
<keyword evidence="3" id="KW-1185">Reference proteome</keyword>
<organism evidence="2 3">
    <name type="scientific">Carpinus fangiana</name>
    <dbReference type="NCBI Taxonomy" id="176857"/>
    <lineage>
        <taxon>Eukaryota</taxon>
        <taxon>Viridiplantae</taxon>
        <taxon>Streptophyta</taxon>
        <taxon>Embryophyta</taxon>
        <taxon>Tracheophyta</taxon>
        <taxon>Spermatophyta</taxon>
        <taxon>Magnoliopsida</taxon>
        <taxon>eudicotyledons</taxon>
        <taxon>Gunneridae</taxon>
        <taxon>Pentapetalae</taxon>
        <taxon>rosids</taxon>
        <taxon>fabids</taxon>
        <taxon>Fagales</taxon>
        <taxon>Betulaceae</taxon>
        <taxon>Carpinus</taxon>
    </lineage>
</organism>
<evidence type="ECO:0000313" key="3">
    <source>
        <dbReference type="Proteomes" id="UP000327013"/>
    </source>
</evidence>
<evidence type="ECO:0000313" key="2">
    <source>
        <dbReference type="EMBL" id="KAE7996894.1"/>
    </source>
</evidence>
<dbReference type="InterPro" id="IPR043141">
    <property type="entry name" value="Ribosomal_uL10-like_sf"/>
</dbReference>
<evidence type="ECO:0000256" key="1">
    <source>
        <dbReference type="ARBA" id="ARBA00008889"/>
    </source>
</evidence>
<dbReference type="AlphaFoldDB" id="A0A5N6QET7"/>
<accession>A0A5N6QET7</accession>
<protein>
    <recommendedName>
        <fullName evidence="4">50S ribosomal protein L10</fullName>
    </recommendedName>
</protein>
<reference evidence="2 3" key="1">
    <citation type="submission" date="2019-06" db="EMBL/GenBank/DDBJ databases">
        <title>A chromosomal-level reference genome of Carpinus fangiana (Coryloideae, Betulaceae).</title>
        <authorList>
            <person name="Yang X."/>
            <person name="Wang Z."/>
            <person name="Zhang L."/>
            <person name="Hao G."/>
            <person name="Liu J."/>
            <person name="Yang Y."/>
        </authorList>
    </citation>
    <scope>NUCLEOTIDE SEQUENCE [LARGE SCALE GENOMIC DNA]</scope>
    <source>
        <strain evidence="2">Cfa_2016G</strain>
        <tissue evidence="2">Leaf</tissue>
    </source>
</reference>
<sequence length="185" mass="20577">MSSKTEKIIPNENRDPLFSFPHHHRLPMEATALLSFPSSKPPASHSLTQTHHHLLSNPPLISPRCKPKLSIRSANFRNKKEETVETVKTQLDNCHLIAGIKTFQKEKKLEDNDFTGAVFEGKFHGPGDFKALESMPMRAEIYAKLLGSLKTPALSLVGTIQAPARELVMVLNAYVKKLEEEGGGQ</sequence>
<gene>
    <name evidence="2" type="ORF">FH972_001576</name>
</gene>
<dbReference type="Gene3D" id="6.10.250.290">
    <property type="match status" value="1"/>
</dbReference>